<evidence type="ECO:0000256" key="1">
    <source>
        <dbReference type="SAM" id="MobiDB-lite"/>
    </source>
</evidence>
<keyword evidence="3" id="KW-1185">Reference proteome</keyword>
<organism evidence="2 3">
    <name type="scientific">Cryomyces antarcticus</name>
    <dbReference type="NCBI Taxonomy" id="329879"/>
    <lineage>
        <taxon>Eukaryota</taxon>
        <taxon>Fungi</taxon>
        <taxon>Dikarya</taxon>
        <taxon>Ascomycota</taxon>
        <taxon>Pezizomycotina</taxon>
        <taxon>Dothideomycetes</taxon>
        <taxon>Dothideomycetes incertae sedis</taxon>
        <taxon>Cryomyces</taxon>
    </lineage>
</organism>
<feature type="non-terminal residue" evidence="2">
    <location>
        <position position="62"/>
    </location>
</feature>
<comment type="caution">
    <text evidence="2">The sequence shown here is derived from an EMBL/GenBank/DDBJ whole genome shotgun (WGS) entry which is preliminary data.</text>
</comment>
<dbReference type="Proteomes" id="UP001357485">
    <property type="component" value="Unassembled WGS sequence"/>
</dbReference>
<feature type="non-terminal residue" evidence="2">
    <location>
        <position position="1"/>
    </location>
</feature>
<name>A0ABR0LL07_9PEZI</name>
<evidence type="ECO:0000313" key="3">
    <source>
        <dbReference type="Proteomes" id="UP001357485"/>
    </source>
</evidence>
<sequence>YELSQHQRQLRRAASGGGKATGASCQEHLAPNSDWVSGRSRNPVLCEGDGAQAKVLPGKSTS</sequence>
<protein>
    <submittedName>
        <fullName evidence="2">Uncharacterized protein</fullName>
    </submittedName>
</protein>
<reference evidence="2 3" key="1">
    <citation type="submission" date="2023-08" db="EMBL/GenBank/DDBJ databases">
        <title>Black Yeasts Isolated from many extreme environments.</title>
        <authorList>
            <person name="Coleine C."/>
            <person name="Stajich J.E."/>
            <person name="Selbmann L."/>
        </authorList>
    </citation>
    <scope>NUCLEOTIDE SEQUENCE [LARGE SCALE GENOMIC DNA]</scope>
    <source>
        <strain evidence="2 3">CCFEE 536</strain>
    </source>
</reference>
<evidence type="ECO:0000313" key="2">
    <source>
        <dbReference type="EMBL" id="KAK5192272.1"/>
    </source>
</evidence>
<accession>A0ABR0LL07</accession>
<gene>
    <name evidence="2" type="ORF">LTR16_007443</name>
</gene>
<proteinExistence type="predicted"/>
<dbReference type="EMBL" id="JAVRRA010018003">
    <property type="protein sequence ID" value="KAK5192272.1"/>
    <property type="molecule type" value="Genomic_DNA"/>
</dbReference>
<feature type="region of interest" description="Disordered" evidence="1">
    <location>
        <begin position="1"/>
        <end position="62"/>
    </location>
</feature>